<evidence type="ECO:0000313" key="3">
    <source>
        <dbReference type="EMBL" id="EYF02211.1"/>
    </source>
</evidence>
<feature type="compositionally biased region" description="Low complexity" evidence="1">
    <location>
        <begin position="18"/>
        <end position="43"/>
    </location>
</feature>
<evidence type="ECO:0000256" key="2">
    <source>
        <dbReference type="SAM" id="SignalP"/>
    </source>
</evidence>
<dbReference type="Proteomes" id="UP000019678">
    <property type="component" value="Unassembled WGS sequence"/>
</dbReference>
<gene>
    <name evidence="3" type="ORF">CAP_7354</name>
</gene>
<organism evidence="3 4">
    <name type="scientific">Chondromyces apiculatus DSM 436</name>
    <dbReference type="NCBI Taxonomy" id="1192034"/>
    <lineage>
        <taxon>Bacteria</taxon>
        <taxon>Pseudomonadati</taxon>
        <taxon>Myxococcota</taxon>
        <taxon>Polyangia</taxon>
        <taxon>Polyangiales</taxon>
        <taxon>Polyangiaceae</taxon>
        <taxon>Chondromyces</taxon>
    </lineage>
</organism>
<reference evidence="3 4" key="1">
    <citation type="submission" date="2013-05" db="EMBL/GenBank/DDBJ databases">
        <title>Genome assembly of Chondromyces apiculatus DSM 436.</title>
        <authorList>
            <person name="Sharma G."/>
            <person name="Khatri I."/>
            <person name="Kaur C."/>
            <person name="Mayilraj S."/>
            <person name="Subramanian S."/>
        </authorList>
    </citation>
    <scope>NUCLEOTIDE SEQUENCE [LARGE SCALE GENOMIC DNA]</scope>
    <source>
        <strain evidence="3 4">DSM 436</strain>
    </source>
</reference>
<feature type="signal peptide" evidence="2">
    <location>
        <begin position="1"/>
        <end position="19"/>
    </location>
</feature>
<feature type="region of interest" description="Disordered" evidence="1">
    <location>
        <begin position="18"/>
        <end position="83"/>
    </location>
</feature>
<dbReference type="Gene3D" id="3.30.60.30">
    <property type="match status" value="1"/>
</dbReference>
<dbReference type="AlphaFoldDB" id="A0A017T0X9"/>
<protein>
    <recommendedName>
        <fullName evidence="5">Kazal-like domain-containing protein</fullName>
    </recommendedName>
</protein>
<dbReference type="RefSeq" id="WP_052376431.1">
    <property type="nucleotide sequence ID" value="NZ_ASRX01000064.1"/>
</dbReference>
<keyword evidence="2" id="KW-0732">Signal</keyword>
<feature type="chain" id="PRO_5001499838" description="Kazal-like domain-containing protein" evidence="2">
    <location>
        <begin position="20"/>
        <end position="153"/>
    </location>
</feature>
<comment type="caution">
    <text evidence="3">The sequence shown here is derived from an EMBL/GenBank/DDBJ whole genome shotgun (WGS) entry which is preliminary data.</text>
</comment>
<name>A0A017T0X9_9BACT</name>
<evidence type="ECO:0000313" key="4">
    <source>
        <dbReference type="Proteomes" id="UP000019678"/>
    </source>
</evidence>
<sequence>MNVRFVLTLALAAASLAGCQVTTSSEPPVSATPSTPSTPTETAPAPPPPADTPPPPPEPTASETPAEPPPKNPEAGGRLAFTTCTPESRQVKGCTRDYKPVCGQVDTGIRCIKAPCPSADPKTFPNACTACQEPKTTGYFPMSCEDIKKPGAP</sequence>
<evidence type="ECO:0000256" key="1">
    <source>
        <dbReference type="SAM" id="MobiDB-lite"/>
    </source>
</evidence>
<dbReference type="PROSITE" id="PS51257">
    <property type="entry name" value="PROKAR_LIPOPROTEIN"/>
    <property type="match status" value="1"/>
</dbReference>
<proteinExistence type="predicted"/>
<accession>A0A017T0X9</accession>
<dbReference type="EMBL" id="ASRX01000064">
    <property type="protein sequence ID" value="EYF02211.1"/>
    <property type="molecule type" value="Genomic_DNA"/>
</dbReference>
<dbReference type="OrthoDB" id="5523974at2"/>
<evidence type="ECO:0008006" key="5">
    <source>
        <dbReference type="Google" id="ProtNLM"/>
    </source>
</evidence>
<feature type="compositionally biased region" description="Pro residues" evidence="1">
    <location>
        <begin position="44"/>
        <end position="59"/>
    </location>
</feature>
<keyword evidence="4" id="KW-1185">Reference proteome</keyword>